<evidence type="ECO:0000313" key="1">
    <source>
        <dbReference type="EMBL" id="MBC5768337.1"/>
    </source>
</evidence>
<sequence length="96" mass="10479">MIDAALAQAVVQRLSALCGERLEDFTSEIQDDATFLFLTCRLPYGGPVDLPKEPRSQIVAKLNEMVPAHPEQKLGSWQLNVNRGAGIADALFPQEG</sequence>
<dbReference type="AlphaFoldDB" id="A0A923S8R2"/>
<comment type="caution">
    <text evidence="1">The sequence shown here is derived from an EMBL/GenBank/DDBJ whole genome shotgun (WGS) entry which is preliminary data.</text>
</comment>
<reference evidence="1" key="1">
    <citation type="submission" date="2020-08" db="EMBL/GenBank/DDBJ databases">
        <title>Ramlibacter sp. GTP1 16S ribosomal RNA gene genome sequencing and assembly.</title>
        <authorList>
            <person name="Kang M."/>
        </authorList>
    </citation>
    <scope>NUCLEOTIDE SEQUENCE</scope>
    <source>
        <strain evidence="1">GTP1</strain>
    </source>
</reference>
<accession>A0A923S8R2</accession>
<dbReference type="Proteomes" id="UP000596827">
    <property type="component" value="Unassembled WGS sequence"/>
</dbReference>
<dbReference type="EMBL" id="JACORU010000017">
    <property type="protein sequence ID" value="MBC5768337.1"/>
    <property type="molecule type" value="Genomic_DNA"/>
</dbReference>
<gene>
    <name evidence="1" type="ORF">H8R02_28010</name>
</gene>
<evidence type="ECO:0000313" key="2">
    <source>
        <dbReference type="Proteomes" id="UP000596827"/>
    </source>
</evidence>
<organism evidence="1 2">
    <name type="scientific">Ramlibacter albus</name>
    <dbReference type="NCBI Taxonomy" id="2079448"/>
    <lineage>
        <taxon>Bacteria</taxon>
        <taxon>Pseudomonadati</taxon>
        <taxon>Pseudomonadota</taxon>
        <taxon>Betaproteobacteria</taxon>
        <taxon>Burkholderiales</taxon>
        <taxon>Comamonadaceae</taxon>
        <taxon>Ramlibacter</taxon>
    </lineage>
</organism>
<dbReference type="RefSeq" id="WP_187084995.1">
    <property type="nucleotide sequence ID" value="NZ_JACORU010000017.1"/>
</dbReference>
<keyword evidence="2" id="KW-1185">Reference proteome</keyword>
<proteinExistence type="predicted"/>
<name>A0A923S8R2_9BURK</name>
<protein>
    <submittedName>
        <fullName evidence="1">Uncharacterized protein</fullName>
    </submittedName>
</protein>